<proteinExistence type="predicted"/>
<dbReference type="RefSeq" id="WP_108384258.1">
    <property type="nucleotide sequence ID" value="NZ_QBUD01000001.1"/>
</dbReference>
<reference evidence="1 2" key="1">
    <citation type="submission" date="2018-04" db="EMBL/GenBank/DDBJ databases">
        <title>Genomic Encyclopedia of Archaeal and Bacterial Type Strains, Phase II (KMG-II): from individual species to whole genera.</title>
        <authorList>
            <person name="Goeker M."/>
        </authorList>
    </citation>
    <scope>NUCLEOTIDE SEQUENCE [LARGE SCALE GENOMIC DNA]</scope>
    <source>
        <strain evidence="1 2">DSM 29955</strain>
    </source>
</reference>
<accession>A0A2T6KPM6</accession>
<dbReference type="EMBL" id="QBUD01000001">
    <property type="protein sequence ID" value="PUB18523.1"/>
    <property type="molecule type" value="Genomic_DNA"/>
</dbReference>
<dbReference type="Proteomes" id="UP000244523">
    <property type="component" value="Unassembled WGS sequence"/>
</dbReference>
<sequence length="74" mass="8247">MNTKFDLATMGRDIVYVKPVPVTDLPKDMRVHAGGLETIFAVHNTQGEQLALVANKRLAFDLARENDMQPVTVH</sequence>
<gene>
    <name evidence="1" type="ORF">C8N45_101107</name>
</gene>
<evidence type="ECO:0000313" key="1">
    <source>
        <dbReference type="EMBL" id="PUB18523.1"/>
    </source>
</evidence>
<name>A0A2T6KPM6_9RHOB</name>
<comment type="caution">
    <text evidence="1">The sequence shown here is derived from an EMBL/GenBank/DDBJ whole genome shotgun (WGS) entry which is preliminary data.</text>
</comment>
<evidence type="ECO:0000313" key="2">
    <source>
        <dbReference type="Proteomes" id="UP000244523"/>
    </source>
</evidence>
<organism evidence="1 2">
    <name type="scientific">Yoonia sediminilitoris</name>
    <dbReference type="NCBI Taxonomy" id="1286148"/>
    <lineage>
        <taxon>Bacteria</taxon>
        <taxon>Pseudomonadati</taxon>
        <taxon>Pseudomonadota</taxon>
        <taxon>Alphaproteobacteria</taxon>
        <taxon>Rhodobacterales</taxon>
        <taxon>Paracoccaceae</taxon>
        <taxon>Yoonia</taxon>
    </lineage>
</organism>
<keyword evidence="2" id="KW-1185">Reference proteome</keyword>
<dbReference type="InterPro" id="IPR009531">
    <property type="entry name" value="DUF1150"/>
</dbReference>
<protein>
    <submittedName>
        <fullName evidence="1">Uncharacterized protein DUF1150</fullName>
    </submittedName>
</protein>
<dbReference type="Pfam" id="PF06620">
    <property type="entry name" value="DUF1150"/>
    <property type="match status" value="1"/>
</dbReference>
<dbReference type="OrthoDB" id="7205167at2"/>
<dbReference type="AlphaFoldDB" id="A0A2T6KPM6"/>